<dbReference type="GO" id="GO:0051603">
    <property type="term" value="P:proteolysis involved in protein catabolic process"/>
    <property type="evidence" value="ECO:0007669"/>
    <property type="project" value="TreeGrafter"/>
</dbReference>
<dbReference type="Gene3D" id="1.10.8.60">
    <property type="match status" value="1"/>
</dbReference>
<evidence type="ECO:0000313" key="10">
    <source>
        <dbReference type="Proteomes" id="UP000223913"/>
    </source>
</evidence>
<evidence type="ECO:0000313" key="9">
    <source>
        <dbReference type="EMBL" id="PHN03911.1"/>
    </source>
</evidence>
<evidence type="ECO:0000256" key="5">
    <source>
        <dbReference type="ARBA" id="ARBA00023186"/>
    </source>
</evidence>
<dbReference type="SMART" id="SM00382">
    <property type="entry name" value="AAA"/>
    <property type="match status" value="1"/>
</dbReference>
<comment type="function">
    <text evidence="6">ATP-dependent specificity component of the Clp protease. It directs the protease to specific substrates. Can perform chaperone functions in the absence of ClpP.</text>
</comment>
<comment type="similarity">
    <text evidence="6 7">Belongs to the ClpX chaperone family.</text>
</comment>
<comment type="caution">
    <text evidence="9">The sequence shown here is derived from an EMBL/GenBank/DDBJ whole genome shotgun (WGS) entry which is preliminary data.</text>
</comment>
<dbReference type="PANTHER" id="PTHR48102">
    <property type="entry name" value="ATP-DEPENDENT CLP PROTEASE ATP-BINDING SUBUNIT CLPX-LIKE, MITOCHONDRIAL-RELATED"/>
    <property type="match status" value="1"/>
</dbReference>
<dbReference type="CDD" id="cd19497">
    <property type="entry name" value="RecA-like_ClpX"/>
    <property type="match status" value="1"/>
</dbReference>
<feature type="binding site" evidence="6 7">
    <location>
        <position position="10"/>
    </location>
    <ligand>
        <name>Zn(2+)</name>
        <dbReference type="ChEBI" id="CHEBI:29105"/>
    </ligand>
</feature>
<evidence type="ECO:0000256" key="1">
    <source>
        <dbReference type="ARBA" id="ARBA00022723"/>
    </source>
</evidence>
<evidence type="ECO:0000256" key="2">
    <source>
        <dbReference type="ARBA" id="ARBA00022741"/>
    </source>
</evidence>
<keyword evidence="9" id="KW-0378">Hydrolase</keyword>
<dbReference type="GO" id="GO:0046983">
    <property type="term" value="F:protein dimerization activity"/>
    <property type="evidence" value="ECO:0007669"/>
    <property type="project" value="UniProtKB-UniRule"/>
</dbReference>
<dbReference type="GO" id="GO:0016887">
    <property type="term" value="F:ATP hydrolysis activity"/>
    <property type="evidence" value="ECO:0007669"/>
    <property type="project" value="InterPro"/>
</dbReference>
<name>A0A2D0N5X8_FLAN2</name>
<comment type="caution">
    <text evidence="6">Lacks conserved residue(s) required for the propagation of feature annotation.</text>
</comment>
<gene>
    <name evidence="6" type="primary">clpX</name>
    <name evidence="9" type="ORF">CRP01_23860</name>
</gene>
<dbReference type="NCBIfam" id="TIGR00382">
    <property type="entry name" value="clpX"/>
    <property type="match status" value="1"/>
</dbReference>
<dbReference type="Gene3D" id="6.20.220.10">
    <property type="entry name" value="ClpX chaperone, C4-type zinc finger domain"/>
    <property type="match status" value="1"/>
</dbReference>
<dbReference type="GO" id="GO:0051301">
    <property type="term" value="P:cell division"/>
    <property type="evidence" value="ECO:0007669"/>
    <property type="project" value="TreeGrafter"/>
</dbReference>
<dbReference type="InterPro" id="IPR003959">
    <property type="entry name" value="ATPase_AAA_core"/>
</dbReference>
<dbReference type="InterPro" id="IPR027417">
    <property type="entry name" value="P-loop_NTPase"/>
</dbReference>
<dbReference type="HAMAP" id="MF_00175">
    <property type="entry name" value="ClpX"/>
    <property type="match status" value="1"/>
</dbReference>
<dbReference type="Proteomes" id="UP000223913">
    <property type="component" value="Unassembled WGS sequence"/>
</dbReference>
<dbReference type="InterPro" id="IPR004487">
    <property type="entry name" value="Clp_protease_ATP-bd_su_ClpX"/>
</dbReference>
<keyword evidence="4 6" id="KW-0067">ATP-binding</keyword>
<dbReference type="Pfam" id="PF06689">
    <property type="entry name" value="zf-C4_ClpX"/>
    <property type="match status" value="1"/>
</dbReference>
<dbReference type="EMBL" id="PDUD01000028">
    <property type="protein sequence ID" value="PHN03911.1"/>
    <property type="molecule type" value="Genomic_DNA"/>
</dbReference>
<evidence type="ECO:0000256" key="4">
    <source>
        <dbReference type="ARBA" id="ARBA00022840"/>
    </source>
</evidence>
<dbReference type="SUPFAM" id="SSF57716">
    <property type="entry name" value="Glucocorticoid receptor-like (DNA-binding domain)"/>
    <property type="match status" value="1"/>
</dbReference>
<dbReference type="GO" id="GO:0008270">
    <property type="term" value="F:zinc ion binding"/>
    <property type="evidence" value="ECO:0007669"/>
    <property type="project" value="UniProtKB-UniRule"/>
</dbReference>
<dbReference type="GO" id="GO:0008233">
    <property type="term" value="F:peptidase activity"/>
    <property type="evidence" value="ECO:0007669"/>
    <property type="project" value="UniProtKB-KW"/>
</dbReference>
<keyword evidence="1 6" id="KW-0479">Metal-binding</keyword>
<dbReference type="RefSeq" id="WP_099152624.1">
    <property type="nucleotide sequence ID" value="NZ_PDUD01000028.1"/>
</dbReference>
<keyword evidence="9" id="KW-0645">Protease</keyword>
<dbReference type="PROSITE" id="PS51902">
    <property type="entry name" value="CLPX_ZB"/>
    <property type="match status" value="1"/>
</dbReference>
<dbReference type="GO" id="GO:0140662">
    <property type="term" value="F:ATP-dependent protein folding chaperone"/>
    <property type="evidence" value="ECO:0007669"/>
    <property type="project" value="InterPro"/>
</dbReference>
<keyword evidence="5 6" id="KW-0143">Chaperone</keyword>
<evidence type="ECO:0000256" key="7">
    <source>
        <dbReference type="PROSITE-ProRule" id="PRU01250"/>
    </source>
</evidence>
<dbReference type="InterPro" id="IPR010603">
    <property type="entry name" value="Znf_CppX_C4"/>
</dbReference>
<proteinExistence type="inferred from homology"/>
<evidence type="ECO:0000256" key="3">
    <source>
        <dbReference type="ARBA" id="ARBA00022833"/>
    </source>
</evidence>
<dbReference type="Gene3D" id="3.40.50.300">
    <property type="entry name" value="P-loop containing nucleotide triphosphate hydrolases"/>
    <property type="match status" value="1"/>
</dbReference>
<dbReference type="InterPro" id="IPR019489">
    <property type="entry name" value="Clp_ATPase_C"/>
</dbReference>
<accession>A0A2D0N5X8</accession>
<dbReference type="GO" id="GO:0005524">
    <property type="term" value="F:ATP binding"/>
    <property type="evidence" value="ECO:0007669"/>
    <property type="project" value="UniProtKB-UniRule"/>
</dbReference>
<evidence type="ECO:0000256" key="6">
    <source>
        <dbReference type="HAMAP-Rule" id="MF_00175"/>
    </source>
</evidence>
<protein>
    <recommendedName>
        <fullName evidence="6">ATP-dependent Clp protease ATP-binding subunit ClpX</fullName>
    </recommendedName>
</protein>
<keyword evidence="10" id="KW-1185">Reference proteome</keyword>
<keyword evidence="3 6" id="KW-0862">Zinc</keyword>
<organism evidence="9 10">
    <name type="scientific">Flavilitoribacter nigricans (strain ATCC 23147 / DSM 23189 / NBRC 102662 / NCIMB 1420 / SS-2)</name>
    <name type="common">Lewinella nigricans</name>
    <dbReference type="NCBI Taxonomy" id="1122177"/>
    <lineage>
        <taxon>Bacteria</taxon>
        <taxon>Pseudomonadati</taxon>
        <taxon>Bacteroidota</taxon>
        <taxon>Saprospiria</taxon>
        <taxon>Saprospirales</taxon>
        <taxon>Lewinellaceae</taxon>
        <taxon>Flavilitoribacter</taxon>
    </lineage>
</organism>
<keyword evidence="2 6" id="KW-0547">Nucleotide-binding</keyword>
<dbReference type="SUPFAM" id="SSF52540">
    <property type="entry name" value="P-loop containing nucleoside triphosphate hydrolases"/>
    <property type="match status" value="1"/>
</dbReference>
<reference evidence="9 10" key="1">
    <citation type="submission" date="2017-10" db="EMBL/GenBank/DDBJ databases">
        <title>The draft genome sequence of Lewinella nigricans NBRC 102662.</title>
        <authorList>
            <person name="Wang K."/>
        </authorList>
    </citation>
    <scope>NUCLEOTIDE SEQUENCE [LARGE SCALE GENOMIC DNA]</scope>
    <source>
        <strain evidence="9 10">NBRC 102662</strain>
    </source>
</reference>
<dbReference type="NCBIfam" id="NF003745">
    <property type="entry name" value="PRK05342.1"/>
    <property type="match status" value="1"/>
</dbReference>
<dbReference type="PANTHER" id="PTHR48102:SF7">
    <property type="entry name" value="ATP-DEPENDENT CLP PROTEASE ATP-BINDING SUBUNIT CLPX-LIKE, MITOCHONDRIAL"/>
    <property type="match status" value="1"/>
</dbReference>
<dbReference type="Pfam" id="PF07724">
    <property type="entry name" value="AAA_2"/>
    <property type="match status" value="1"/>
</dbReference>
<feature type="binding site" evidence="6 7">
    <location>
        <position position="32"/>
    </location>
    <ligand>
        <name>Zn(2+)</name>
        <dbReference type="ChEBI" id="CHEBI:29105"/>
    </ligand>
</feature>
<comment type="subunit">
    <text evidence="6">Component of the ClpX-ClpP complex. Forms a hexameric ring that, in the presence of ATP, binds to fourteen ClpP subunits assembled into a disk-like structure with a central cavity, resembling the structure of eukaryotic proteasomes.</text>
</comment>
<sequence>MRKSKQSYRCSFCGRDKSEALILIAGIDGHICEVCVEQADEIVQEELYGGKKPKEEMPEEAPFLLPERVTPKEIKTHLDQYVIGQDEAKKVLSVAVYNHYKRLGQTVKTDVEIEKSNILFVGRTGTGKTLLAKTIAKFLNVPFAIVDATVFTEAGYVGEDVESILSRLLQVCNYDVAAAEKGIVYIDEIDKIARKSDNPSITRDVSGEGVQQAMLKMLEGTDVNVPPQGGRKHPEQKLVKININTHNILFICGGAFDGVEKIIARRVNTQVIGFKSEENALEQIDKENLLQYINHQDLKHYGLIPELIGRLPVLTYLDPLDLDAMKNILTEPKNSLVKQYKMLFELEGVQLEITEDAIAYIAEKALDFGLGARGLRSICEAIMTDAMFELPSQEEIKEFTVTKEYAEEKLSRSRLTQLKAA</sequence>
<dbReference type="FunFam" id="1.10.8.60:FF:000002">
    <property type="entry name" value="ATP-dependent Clp protease ATP-binding subunit ClpX"/>
    <property type="match status" value="1"/>
</dbReference>
<dbReference type="InterPro" id="IPR003593">
    <property type="entry name" value="AAA+_ATPase"/>
</dbReference>
<dbReference type="AlphaFoldDB" id="A0A2D0N5X8"/>
<dbReference type="GO" id="GO:0009376">
    <property type="term" value="C:HslUV protease complex"/>
    <property type="evidence" value="ECO:0007669"/>
    <property type="project" value="TreeGrafter"/>
</dbReference>
<feature type="domain" description="ClpX-type ZB" evidence="8">
    <location>
        <begin position="1"/>
        <end position="51"/>
    </location>
</feature>
<dbReference type="OrthoDB" id="9804062at2"/>
<dbReference type="InterPro" id="IPR059188">
    <property type="entry name" value="Znf_CLPX-like"/>
</dbReference>
<feature type="binding site" evidence="6 7">
    <location>
        <position position="35"/>
    </location>
    <ligand>
        <name>Zn(2+)</name>
        <dbReference type="ChEBI" id="CHEBI:29105"/>
    </ligand>
</feature>
<dbReference type="InterPro" id="IPR050052">
    <property type="entry name" value="ATP-dep_Clp_protease_ClpX"/>
</dbReference>
<dbReference type="SMART" id="SM00994">
    <property type="entry name" value="zf-C4_ClpX"/>
    <property type="match status" value="1"/>
</dbReference>
<dbReference type="InterPro" id="IPR046425">
    <property type="entry name" value="ClpX_bact"/>
</dbReference>
<dbReference type="SMART" id="SM01086">
    <property type="entry name" value="ClpB_D2-small"/>
    <property type="match status" value="1"/>
</dbReference>
<dbReference type="GO" id="GO:0051082">
    <property type="term" value="F:unfolded protein binding"/>
    <property type="evidence" value="ECO:0007669"/>
    <property type="project" value="UniProtKB-UniRule"/>
</dbReference>
<dbReference type="Pfam" id="PF10431">
    <property type="entry name" value="ClpB_D2-small"/>
    <property type="match status" value="1"/>
</dbReference>
<evidence type="ECO:0000259" key="8">
    <source>
        <dbReference type="PROSITE" id="PS51902"/>
    </source>
</evidence>
<feature type="binding site" evidence="6 7">
    <location>
        <position position="13"/>
    </location>
    <ligand>
        <name>Zn(2+)</name>
        <dbReference type="ChEBI" id="CHEBI:29105"/>
    </ligand>
</feature>
<dbReference type="InterPro" id="IPR038366">
    <property type="entry name" value="Znf_CppX_C4_sf"/>
</dbReference>